<dbReference type="EMBL" id="AFAR01000127">
    <property type="protein sequence ID" value="EGF27714.1"/>
    <property type="molecule type" value="Genomic_DNA"/>
</dbReference>
<protein>
    <submittedName>
        <fullName evidence="1">Uncharacterized protein</fullName>
    </submittedName>
</protein>
<comment type="caution">
    <text evidence="1">The sequence shown here is derived from an EMBL/GenBank/DDBJ whole genome shotgun (WGS) entry which is preliminary data.</text>
</comment>
<name>F2ARK1_RHOBT</name>
<gene>
    <name evidence="1" type="ORF">RBWH47_01903</name>
</gene>
<dbReference type="AlphaFoldDB" id="F2ARK1"/>
<sequence>MERLQLKKRGGLSKRIAKWYQPCTEVSDVASRLHAGSSAAIFRRFEIPTPERRHVVP</sequence>
<proteinExistence type="predicted"/>
<dbReference type="PATRIC" id="fig|991778.3.peg.2479"/>
<dbReference type="Proteomes" id="UP000006222">
    <property type="component" value="Unassembled WGS sequence"/>
</dbReference>
<accession>F2ARK1</accession>
<reference evidence="1 2" key="1">
    <citation type="journal article" date="2013" name="Mar. Genomics">
        <title>Expression of sulfatases in Rhodopirellula baltica and the diversity of sulfatases in the genus Rhodopirellula.</title>
        <authorList>
            <person name="Wegner C.E."/>
            <person name="Richter-Heitmann T."/>
            <person name="Klindworth A."/>
            <person name="Klockow C."/>
            <person name="Richter M."/>
            <person name="Achstetter T."/>
            <person name="Glockner F.O."/>
            <person name="Harder J."/>
        </authorList>
    </citation>
    <scope>NUCLEOTIDE SEQUENCE [LARGE SCALE GENOMIC DNA]</scope>
    <source>
        <strain evidence="1 2">WH47</strain>
    </source>
</reference>
<organism evidence="1 2">
    <name type="scientific">Rhodopirellula baltica WH47</name>
    <dbReference type="NCBI Taxonomy" id="991778"/>
    <lineage>
        <taxon>Bacteria</taxon>
        <taxon>Pseudomonadati</taxon>
        <taxon>Planctomycetota</taxon>
        <taxon>Planctomycetia</taxon>
        <taxon>Pirellulales</taxon>
        <taxon>Pirellulaceae</taxon>
        <taxon>Rhodopirellula</taxon>
    </lineage>
</organism>
<evidence type="ECO:0000313" key="2">
    <source>
        <dbReference type="Proteomes" id="UP000006222"/>
    </source>
</evidence>
<evidence type="ECO:0000313" key="1">
    <source>
        <dbReference type="EMBL" id="EGF27714.1"/>
    </source>
</evidence>